<dbReference type="NCBIfam" id="TIGR01098">
    <property type="entry name" value="3A0109s03R"/>
    <property type="match status" value="1"/>
</dbReference>
<dbReference type="AlphaFoldDB" id="A0A438M2E5"/>
<feature type="chain" id="PRO_5019522101" evidence="3">
    <location>
        <begin position="24"/>
        <end position="298"/>
    </location>
</feature>
<sequence>MRLPKAALLLVSAVLVMTGGCGAQRTADEPLHVGVIPNISPDQQRAHYEPFRAYLEGRLQRKVELFVAADYAGVVTALTAKKIDLAYLGGLSYVQAREKSAVTPLVSEVDQETGTPEYLAAIVVPKDSSARSVRDVVARGSRFAFGDVSSTSGSLYPRAMIVEAGARCEPGDLTRCPPLKSVRFTGGHDATARAVLSGSVDAGGIELRILHRLERQGTVPKGGLRVVGTHKVMGYPWVAREGLDGNIRSAITDAFLAIKDAKLLDLLRAKAYVRVSGVHYADVRTKAAELGLLAEQGR</sequence>
<dbReference type="InterPro" id="IPR005770">
    <property type="entry name" value="PhnD"/>
</dbReference>
<keyword evidence="2 3" id="KW-0732">Signal</keyword>
<comment type="caution">
    <text evidence="4">The sequence shown here is derived from an EMBL/GenBank/DDBJ whole genome shotgun (WGS) entry which is preliminary data.</text>
</comment>
<dbReference type="SUPFAM" id="SSF53850">
    <property type="entry name" value="Periplasmic binding protein-like II"/>
    <property type="match status" value="1"/>
</dbReference>
<feature type="signal peptide" evidence="3">
    <location>
        <begin position="1"/>
        <end position="23"/>
    </location>
</feature>
<dbReference type="PANTHER" id="PTHR35841">
    <property type="entry name" value="PHOSPHONATES-BINDING PERIPLASMIC PROTEIN"/>
    <property type="match status" value="1"/>
</dbReference>
<dbReference type="Proteomes" id="UP000284824">
    <property type="component" value="Unassembled WGS sequence"/>
</dbReference>
<name>A0A438M2E5_9ACTN</name>
<evidence type="ECO:0000256" key="2">
    <source>
        <dbReference type="ARBA" id="ARBA00022729"/>
    </source>
</evidence>
<dbReference type="RefSeq" id="WP_127932238.1">
    <property type="nucleotide sequence ID" value="NZ_SAUN01000001.1"/>
</dbReference>
<gene>
    <name evidence="4" type="ORF">EDD27_2140</name>
</gene>
<reference evidence="4 5" key="1">
    <citation type="submission" date="2019-01" db="EMBL/GenBank/DDBJ databases">
        <title>Sequencing the genomes of 1000 actinobacteria strains.</title>
        <authorList>
            <person name="Klenk H.-P."/>
        </authorList>
    </citation>
    <scope>NUCLEOTIDE SEQUENCE [LARGE SCALE GENOMIC DNA]</scope>
    <source>
        <strain evidence="4 5">DSM 43925</strain>
    </source>
</reference>
<evidence type="ECO:0000313" key="4">
    <source>
        <dbReference type="EMBL" id="RVX39767.1"/>
    </source>
</evidence>
<accession>A0A438M2E5</accession>
<dbReference type="Gene3D" id="3.40.190.10">
    <property type="entry name" value="Periplasmic binding protein-like II"/>
    <property type="match status" value="2"/>
</dbReference>
<dbReference type="GO" id="GO:0055085">
    <property type="term" value="P:transmembrane transport"/>
    <property type="evidence" value="ECO:0007669"/>
    <property type="project" value="InterPro"/>
</dbReference>
<dbReference type="EMBL" id="SAUN01000001">
    <property type="protein sequence ID" value="RVX39767.1"/>
    <property type="molecule type" value="Genomic_DNA"/>
</dbReference>
<dbReference type="GO" id="GO:0043190">
    <property type="term" value="C:ATP-binding cassette (ABC) transporter complex"/>
    <property type="evidence" value="ECO:0007669"/>
    <property type="project" value="InterPro"/>
</dbReference>
<proteinExistence type="inferred from homology"/>
<protein>
    <submittedName>
        <fullName evidence="4">Phosphonate transport system substrate-binding protein</fullName>
    </submittedName>
</protein>
<dbReference type="PROSITE" id="PS51257">
    <property type="entry name" value="PROKAR_LIPOPROTEIN"/>
    <property type="match status" value="1"/>
</dbReference>
<organism evidence="4 5">
    <name type="scientific">Nonomuraea polychroma</name>
    <dbReference type="NCBI Taxonomy" id="46176"/>
    <lineage>
        <taxon>Bacteria</taxon>
        <taxon>Bacillati</taxon>
        <taxon>Actinomycetota</taxon>
        <taxon>Actinomycetes</taxon>
        <taxon>Streptosporangiales</taxon>
        <taxon>Streptosporangiaceae</taxon>
        <taxon>Nonomuraea</taxon>
    </lineage>
</organism>
<comment type="similarity">
    <text evidence="1">Belongs to the phosphate/phosphite/phosphonate binding protein family.</text>
</comment>
<dbReference type="OrthoDB" id="286202at2"/>
<evidence type="ECO:0000313" key="5">
    <source>
        <dbReference type="Proteomes" id="UP000284824"/>
    </source>
</evidence>
<evidence type="ECO:0000256" key="3">
    <source>
        <dbReference type="SAM" id="SignalP"/>
    </source>
</evidence>
<keyword evidence="5" id="KW-1185">Reference proteome</keyword>
<dbReference type="PANTHER" id="PTHR35841:SF1">
    <property type="entry name" value="PHOSPHONATES-BINDING PERIPLASMIC PROTEIN"/>
    <property type="match status" value="1"/>
</dbReference>
<dbReference type="Pfam" id="PF12974">
    <property type="entry name" value="Phosphonate-bd"/>
    <property type="match status" value="1"/>
</dbReference>
<evidence type="ECO:0000256" key="1">
    <source>
        <dbReference type="ARBA" id="ARBA00007162"/>
    </source>
</evidence>